<dbReference type="Pfam" id="PF05257">
    <property type="entry name" value="CHAP"/>
    <property type="match status" value="1"/>
</dbReference>
<dbReference type="Gene3D" id="3.90.1720.10">
    <property type="entry name" value="endopeptidase domain like (from Nostoc punctiforme)"/>
    <property type="match status" value="1"/>
</dbReference>
<dbReference type="InterPro" id="IPR036779">
    <property type="entry name" value="LysM_dom_sf"/>
</dbReference>
<dbReference type="GO" id="GO:0071555">
    <property type="term" value="P:cell wall organization"/>
    <property type="evidence" value="ECO:0007669"/>
    <property type="project" value="UniProtKB-KW"/>
</dbReference>
<evidence type="ECO:0000256" key="2">
    <source>
        <dbReference type="ARBA" id="ARBA00022801"/>
    </source>
</evidence>
<organism evidence="8 9">
    <name type="scientific">Staphylococcus rostri</name>
    <dbReference type="NCBI Taxonomy" id="522262"/>
    <lineage>
        <taxon>Bacteria</taxon>
        <taxon>Bacillati</taxon>
        <taxon>Bacillota</taxon>
        <taxon>Bacilli</taxon>
        <taxon>Bacillales</taxon>
        <taxon>Staphylococcaceae</taxon>
        <taxon>Staphylococcus</taxon>
    </lineage>
</organism>
<evidence type="ECO:0000313" key="8">
    <source>
        <dbReference type="EMBL" id="PNZ28006.1"/>
    </source>
</evidence>
<feature type="domain" description="Peptidase C51" evidence="6">
    <location>
        <begin position="148"/>
        <end position="268"/>
    </location>
</feature>
<dbReference type="AlphaFoldDB" id="A0A2K3YQY2"/>
<evidence type="ECO:0000256" key="3">
    <source>
        <dbReference type="ARBA" id="ARBA00023316"/>
    </source>
</evidence>
<gene>
    <name evidence="8" type="ORF">CD122_05270</name>
</gene>
<dbReference type="Pfam" id="PF01476">
    <property type="entry name" value="LysM"/>
    <property type="match status" value="1"/>
</dbReference>
<name>A0A2K3YQY2_9STAP</name>
<evidence type="ECO:0000313" key="9">
    <source>
        <dbReference type="Proteomes" id="UP000242752"/>
    </source>
</evidence>
<feature type="region of interest" description="Disordered" evidence="4">
    <location>
        <begin position="147"/>
        <end position="167"/>
    </location>
</feature>
<dbReference type="RefSeq" id="WP_103357950.1">
    <property type="nucleotide sequence ID" value="NZ_CP113107.1"/>
</dbReference>
<accession>A0A2K3YQY2</accession>
<keyword evidence="9" id="KW-1185">Reference proteome</keyword>
<evidence type="ECO:0000256" key="1">
    <source>
        <dbReference type="ARBA" id="ARBA00022729"/>
    </source>
</evidence>
<dbReference type="InterPro" id="IPR018392">
    <property type="entry name" value="LysM"/>
</dbReference>
<keyword evidence="2" id="KW-0378">Hydrolase</keyword>
<dbReference type="EMBL" id="PPRF01000031">
    <property type="protein sequence ID" value="PNZ28006.1"/>
    <property type="molecule type" value="Genomic_DNA"/>
</dbReference>
<sequence>MMPLGFSLIAHAVMTTTLMSPLATAVQYIQLDEDTTIYQLAQQFATTTQQIQKLNHLKTMPTTLKARQTLKLPADHILIKPAHQSLPDFLTQHNLSIEMIRQFNPYLTQGEHQQYIAVSNKGMAHLAPPLLSQLLPPPPIQITASEHLQQEQPPRKQVISKPQQSTAYTPGQCTAYAYEQRVKRHLPIPTDWGDAKYWAARAQQAGYTVSNQPRVNAILVSQAGAHGHVAIVEACEPNAIRVSEMNYQGVGVVSSRVINNPSAYQYIY</sequence>
<keyword evidence="1 5" id="KW-0732">Signal</keyword>
<dbReference type="GO" id="GO:0016787">
    <property type="term" value="F:hydrolase activity"/>
    <property type="evidence" value="ECO:0007669"/>
    <property type="project" value="UniProtKB-KW"/>
</dbReference>
<protein>
    <recommendedName>
        <fullName evidence="10">Peptidase M23</fullName>
    </recommendedName>
</protein>
<dbReference type="Proteomes" id="UP000242752">
    <property type="component" value="Unassembled WGS sequence"/>
</dbReference>
<evidence type="ECO:0000256" key="4">
    <source>
        <dbReference type="SAM" id="MobiDB-lite"/>
    </source>
</evidence>
<dbReference type="SUPFAM" id="SSF54001">
    <property type="entry name" value="Cysteine proteinases"/>
    <property type="match status" value="1"/>
</dbReference>
<dbReference type="PROSITE" id="PS51782">
    <property type="entry name" value="LYSM"/>
    <property type="match status" value="1"/>
</dbReference>
<evidence type="ECO:0008006" key="10">
    <source>
        <dbReference type="Google" id="ProtNLM"/>
    </source>
</evidence>
<dbReference type="Gene3D" id="3.10.350.10">
    <property type="entry name" value="LysM domain"/>
    <property type="match status" value="1"/>
</dbReference>
<dbReference type="InterPro" id="IPR007921">
    <property type="entry name" value="CHAP_dom"/>
</dbReference>
<proteinExistence type="predicted"/>
<feature type="chain" id="PRO_5014421346" description="Peptidase M23" evidence="5">
    <location>
        <begin position="26"/>
        <end position="268"/>
    </location>
</feature>
<dbReference type="PROSITE" id="PS50911">
    <property type="entry name" value="CHAP"/>
    <property type="match status" value="1"/>
</dbReference>
<comment type="caution">
    <text evidence="8">The sequence shown here is derived from an EMBL/GenBank/DDBJ whole genome shotgun (WGS) entry which is preliminary data.</text>
</comment>
<keyword evidence="3" id="KW-0961">Cell wall biogenesis/degradation</keyword>
<evidence type="ECO:0000259" key="6">
    <source>
        <dbReference type="PROSITE" id="PS50911"/>
    </source>
</evidence>
<evidence type="ECO:0000259" key="7">
    <source>
        <dbReference type="PROSITE" id="PS51782"/>
    </source>
</evidence>
<dbReference type="InterPro" id="IPR038765">
    <property type="entry name" value="Papain-like_cys_pep_sf"/>
</dbReference>
<evidence type="ECO:0000256" key="5">
    <source>
        <dbReference type="SAM" id="SignalP"/>
    </source>
</evidence>
<feature type="signal peptide" evidence="5">
    <location>
        <begin position="1"/>
        <end position="25"/>
    </location>
</feature>
<reference evidence="8 9" key="1">
    <citation type="submission" date="2017-08" db="EMBL/GenBank/DDBJ databases">
        <title>Draft genome sequences of 64 type strains of genus Staph aureus.</title>
        <authorList>
            <person name="Cole K."/>
            <person name="Golubchik T."/>
            <person name="Russell J."/>
            <person name="Foster D."/>
            <person name="Llewelyn M."/>
            <person name="Wilson D."/>
            <person name="Crook D."/>
            <person name="Paul J."/>
        </authorList>
    </citation>
    <scope>NUCLEOTIDE SEQUENCE [LARGE SCALE GENOMIC DNA]</scope>
    <source>
        <strain evidence="8 9">DSM 21968</strain>
    </source>
</reference>
<feature type="domain" description="LysM" evidence="7">
    <location>
        <begin position="26"/>
        <end position="72"/>
    </location>
</feature>
<dbReference type="OrthoDB" id="2409959at2"/>